<dbReference type="InterPro" id="IPR048840">
    <property type="entry name" value="PolA_pol_NTPase"/>
</dbReference>
<dbReference type="SUPFAM" id="SSF81301">
    <property type="entry name" value="Nucleotidyltransferase"/>
    <property type="match status" value="1"/>
</dbReference>
<keyword evidence="3" id="KW-0067">ATP-binding</keyword>
<evidence type="ECO:0000256" key="3">
    <source>
        <dbReference type="ARBA" id="ARBA00022840"/>
    </source>
</evidence>
<evidence type="ECO:0000256" key="1">
    <source>
        <dbReference type="ARBA" id="ARBA00022679"/>
    </source>
</evidence>
<evidence type="ECO:0008006" key="9">
    <source>
        <dbReference type="Google" id="ProtNLM"/>
    </source>
</evidence>
<dbReference type="Gene3D" id="3.30.460.10">
    <property type="entry name" value="Beta Polymerase, domain 2"/>
    <property type="match status" value="1"/>
</dbReference>
<keyword evidence="2" id="KW-0547">Nucleotide-binding</keyword>
<dbReference type="EMBL" id="JAKCXM010000126">
    <property type="protein sequence ID" value="KAJ0401523.1"/>
    <property type="molecule type" value="Genomic_DNA"/>
</dbReference>
<feature type="compositionally biased region" description="Low complexity" evidence="4">
    <location>
        <begin position="790"/>
        <end position="802"/>
    </location>
</feature>
<dbReference type="InterPro" id="IPR029063">
    <property type="entry name" value="SAM-dependent_MTases_sf"/>
</dbReference>
<feature type="compositionally biased region" description="Low complexity" evidence="4">
    <location>
        <begin position="810"/>
        <end position="826"/>
    </location>
</feature>
<proteinExistence type="predicted"/>
<dbReference type="PANTHER" id="PTHR10682">
    <property type="entry name" value="POLY A POLYMERASE"/>
    <property type="match status" value="1"/>
</dbReference>
<dbReference type="CDD" id="cd05402">
    <property type="entry name" value="NT_PAP_TUTase"/>
    <property type="match status" value="1"/>
</dbReference>
<dbReference type="SUPFAM" id="SSF55003">
    <property type="entry name" value="PAP/Archaeal CCA-adding enzyme, C-terminal domain"/>
    <property type="match status" value="1"/>
</dbReference>
<protein>
    <recommendedName>
        <fullName evidence="9">Polynucleotide adenylyltransferase</fullName>
    </recommendedName>
</protein>
<dbReference type="GO" id="GO:0005524">
    <property type="term" value="F:ATP binding"/>
    <property type="evidence" value="ECO:0007669"/>
    <property type="project" value="UniProtKB-KW"/>
</dbReference>
<dbReference type="GO" id="GO:1990817">
    <property type="term" value="F:poly(A) RNA polymerase activity"/>
    <property type="evidence" value="ECO:0007669"/>
    <property type="project" value="UniProtKB-EC"/>
</dbReference>
<evidence type="ECO:0000256" key="4">
    <source>
        <dbReference type="SAM" id="MobiDB-lite"/>
    </source>
</evidence>
<keyword evidence="8" id="KW-1185">Reference proteome</keyword>
<dbReference type="InterPro" id="IPR007010">
    <property type="entry name" value="PolA_pol_RNA-bd_dom"/>
</dbReference>
<dbReference type="InterPro" id="IPR019410">
    <property type="entry name" value="Methyltransf_16"/>
</dbReference>
<dbReference type="GO" id="GO:0031123">
    <property type="term" value="P:RNA 3'-end processing"/>
    <property type="evidence" value="ECO:0007669"/>
    <property type="project" value="InterPro"/>
</dbReference>
<keyword evidence="1" id="KW-0808">Transferase</keyword>
<evidence type="ECO:0000313" key="8">
    <source>
        <dbReference type="Proteomes" id="UP001209570"/>
    </source>
</evidence>
<dbReference type="Proteomes" id="UP001209570">
    <property type="component" value="Unassembled WGS sequence"/>
</dbReference>
<gene>
    <name evidence="7" type="ORF">P43SY_009383</name>
</gene>
<dbReference type="Pfam" id="PF04926">
    <property type="entry name" value="PAP_RNA-bind"/>
    <property type="match status" value="1"/>
</dbReference>
<feature type="region of interest" description="Disordered" evidence="4">
    <location>
        <begin position="772"/>
        <end position="826"/>
    </location>
</feature>
<dbReference type="Gene3D" id="1.10.1410.10">
    <property type="match status" value="1"/>
</dbReference>
<evidence type="ECO:0000259" key="6">
    <source>
        <dbReference type="Pfam" id="PF20750"/>
    </source>
</evidence>
<dbReference type="Gene3D" id="3.30.70.590">
    <property type="entry name" value="Poly(A) polymerase predicted RNA binding domain"/>
    <property type="match status" value="1"/>
</dbReference>
<evidence type="ECO:0000313" key="7">
    <source>
        <dbReference type="EMBL" id="KAJ0401523.1"/>
    </source>
</evidence>
<comment type="caution">
    <text evidence="7">The sequence shown here is derived from an EMBL/GenBank/DDBJ whole genome shotgun (WGS) entry which is preliminary data.</text>
</comment>
<dbReference type="GO" id="GO:0003723">
    <property type="term" value="F:RNA binding"/>
    <property type="evidence" value="ECO:0007669"/>
    <property type="project" value="InterPro"/>
</dbReference>
<dbReference type="Gene3D" id="3.40.50.150">
    <property type="entry name" value="Vaccinia Virus protein VP39"/>
    <property type="match status" value="1"/>
</dbReference>
<dbReference type="SUPFAM" id="SSF53335">
    <property type="entry name" value="S-adenosyl-L-methionine-dependent methyltransferases"/>
    <property type="match status" value="1"/>
</dbReference>
<accession>A0AAD5M498</accession>
<dbReference type="GO" id="GO:0046872">
    <property type="term" value="F:metal ion binding"/>
    <property type="evidence" value="ECO:0007669"/>
    <property type="project" value="UniProtKB-KW"/>
</dbReference>
<organism evidence="7 8">
    <name type="scientific">Pythium insidiosum</name>
    <name type="common">Pythiosis disease agent</name>
    <dbReference type="NCBI Taxonomy" id="114742"/>
    <lineage>
        <taxon>Eukaryota</taxon>
        <taxon>Sar</taxon>
        <taxon>Stramenopiles</taxon>
        <taxon>Oomycota</taxon>
        <taxon>Peronosporomycetes</taxon>
        <taxon>Pythiales</taxon>
        <taxon>Pythiaceae</taxon>
        <taxon>Pythium</taxon>
    </lineage>
</organism>
<dbReference type="InterPro" id="IPR011068">
    <property type="entry name" value="NuclTrfase_I-like_C"/>
</dbReference>
<evidence type="ECO:0000259" key="5">
    <source>
        <dbReference type="Pfam" id="PF04926"/>
    </source>
</evidence>
<dbReference type="GO" id="GO:0005634">
    <property type="term" value="C:nucleus"/>
    <property type="evidence" value="ECO:0007669"/>
    <property type="project" value="UniProtKB-SubCell"/>
</dbReference>
<dbReference type="AlphaFoldDB" id="A0AAD5M498"/>
<dbReference type="Pfam" id="PF10294">
    <property type="entry name" value="Methyltransf_16"/>
    <property type="match status" value="1"/>
</dbReference>
<dbReference type="Pfam" id="PF20750">
    <property type="entry name" value="PAP_NTPase"/>
    <property type="match status" value="1"/>
</dbReference>
<feature type="region of interest" description="Disordered" evidence="4">
    <location>
        <begin position="1"/>
        <end position="30"/>
    </location>
</feature>
<evidence type="ECO:0000256" key="2">
    <source>
        <dbReference type="ARBA" id="ARBA00022741"/>
    </source>
</evidence>
<dbReference type="SUPFAM" id="SSF81631">
    <property type="entry name" value="PAP/OAS1 substrate-binding domain"/>
    <property type="match status" value="1"/>
</dbReference>
<feature type="domain" description="Poly(A) polymerase nucleotidyltransferase" evidence="6">
    <location>
        <begin position="352"/>
        <end position="541"/>
    </location>
</feature>
<dbReference type="FunFam" id="3.30.460.10:FF:000027">
    <property type="entry name" value="Poly(A) polymerase PAP"/>
    <property type="match status" value="1"/>
</dbReference>
<feature type="domain" description="Poly(A) polymerase RNA-binding" evidence="5">
    <location>
        <begin position="620"/>
        <end position="770"/>
    </location>
</feature>
<name>A0AAD5M498_PYTIN</name>
<reference evidence="7" key="1">
    <citation type="submission" date="2021-12" db="EMBL/GenBank/DDBJ databases">
        <title>Prjna785345.</title>
        <authorList>
            <person name="Rujirawat T."/>
            <person name="Krajaejun T."/>
        </authorList>
    </citation>
    <scope>NUCLEOTIDE SEQUENCE</scope>
    <source>
        <strain evidence="7">Pi057C3</strain>
    </source>
</reference>
<dbReference type="InterPro" id="IPR043519">
    <property type="entry name" value="NT_sf"/>
</dbReference>
<feature type="compositionally biased region" description="Polar residues" evidence="4">
    <location>
        <begin position="18"/>
        <end position="30"/>
    </location>
</feature>
<dbReference type="GO" id="GO:0006397">
    <property type="term" value="P:mRNA processing"/>
    <property type="evidence" value="ECO:0007669"/>
    <property type="project" value="UniProtKB-KW"/>
</dbReference>
<sequence length="826" mass="92579">MGSSSRRKSSSRDESFGFKTSSGVDYSQLSDRQIEDERFERQRALRAGTVAAPVPVAVKPGVQSATMDAFMRLMTGKEERTIADRIADPNRPTWEQYKRENADKLDLSGNGEKEMLEYRKKLDAAREKLRQGEVTGFGTGLTVWPAACVLLKHLEHRYSGARDRTLQGQLVVELGSGTGVVGIAAAILGADRVVLTDIQKLLFLLEANASIARETANGHVHIDVEAFDWSEQPSDRLRHENGRHPDVILISDCILPKLFPLGPLVNAIDRLCGDHTIVLLSFEYRFYEKFDAKQRFWELLIARGFQIEAISEDLYHPEYRAEDIEPPRPASRADMQNAAFTVAPHVLEQAYKAIRTTPPEPKDLEQSEKLQQYMDKNFPTESPENITRRSMILAELRATFREWVKQVCLAKGVPEDIAADAGGQILVSGSYRLGVNEPGADIDTICVAPRHVTREDFFTTLKDIFLKNPKVSNLVAIEGAIVPILTFDYEEINIDLQIAILPRNTIPDNLNILDDNILAGVDTATEKSLNGPRVTELMIKLCKTYDAKLGLEVWNANYGNNRYQTMPILTPAYPSMNSSFNVSTHSLAVMKEEFKRGLEIVQNILNKGGEDWDALFEPSDFFGVQQHYLAVDVFTTKEDEEQAWCGFCESRVRKLVDSLAFIPQLCHIRAFPKKFPLSFVDTGSDSSAGADGSDSATGTKRYGACYFVGFDIDRRKLMGKELNIDNSVFYFIHNDLYRWNKKTPTMDVKISPTVWKNLPECVFEDMGGRSTARNVRKEHMRKKKEEEAAAESTTTTSASQSEDSQKEVASQDTDAASHDAASSTRP</sequence>
<dbReference type="PANTHER" id="PTHR10682:SF10">
    <property type="entry name" value="POLYNUCLEOTIDE ADENYLYLTRANSFERASE"/>
    <property type="match status" value="1"/>
</dbReference>
<dbReference type="CDD" id="cd02440">
    <property type="entry name" value="AdoMet_MTases"/>
    <property type="match status" value="1"/>
</dbReference>